<dbReference type="Gene3D" id="3.80.10.10">
    <property type="entry name" value="Ribonuclease Inhibitor"/>
    <property type="match status" value="1"/>
</dbReference>
<sequence>MLLSVPEELLERILCECCNRDRESLRSTCMLLYRLATPLVFERLVVDGNTSRDKSMARLRALISGKRFAQYIRHLKLVMLKLPEGKPKDPFDWIFFFNKRKERKSRKLEKLLLAAISFMTSLRSVAYVGYDERFLQNFALWDQISHLPYMSTLSIYGSYRQSTSMNLSFPYLAKLSIKGTSYLKFAPILISNSPNLSSLGLYDYSPSTSSIPMSIIFSQYPKGTYSSITDLSLCGSLSVYSSDVPILIPHISQLRSLELSVGFVASEFWASLQAERIFVRRLSLSLSKYDPALFDYLCSYSGLHSLFLHIRTGFGEEATKVHRIIFRTIMGWHDHMTAPEPHKQRKQTVDVADVRRTLEIVLRSLTGIERSWARVALSFFREEFQHLTMDRVKLFCSAFPDCRDDWYQLGFEVV</sequence>
<dbReference type="Proteomes" id="UP000218334">
    <property type="component" value="Unassembled WGS sequence"/>
</dbReference>
<protein>
    <recommendedName>
        <fullName evidence="3">F-box domain-containing protein</fullName>
    </recommendedName>
</protein>
<dbReference type="InterPro" id="IPR032675">
    <property type="entry name" value="LRR_dom_sf"/>
</dbReference>
<gene>
    <name evidence="1" type="ORF">ARMSODRAFT_1022933</name>
</gene>
<keyword evidence="2" id="KW-1185">Reference proteome</keyword>
<reference evidence="2" key="1">
    <citation type="journal article" date="2017" name="Nat. Ecol. Evol.">
        <title>Genome expansion and lineage-specific genetic innovations in the forest pathogenic fungi Armillaria.</title>
        <authorList>
            <person name="Sipos G."/>
            <person name="Prasanna A.N."/>
            <person name="Walter M.C."/>
            <person name="O'Connor E."/>
            <person name="Balint B."/>
            <person name="Krizsan K."/>
            <person name="Kiss B."/>
            <person name="Hess J."/>
            <person name="Varga T."/>
            <person name="Slot J."/>
            <person name="Riley R."/>
            <person name="Boka B."/>
            <person name="Rigling D."/>
            <person name="Barry K."/>
            <person name="Lee J."/>
            <person name="Mihaltcheva S."/>
            <person name="LaButti K."/>
            <person name="Lipzen A."/>
            <person name="Waldron R."/>
            <person name="Moloney N.M."/>
            <person name="Sperisen C."/>
            <person name="Kredics L."/>
            <person name="Vagvoelgyi C."/>
            <person name="Patrignani A."/>
            <person name="Fitzpatrick D."/>
            <person name="Nagy I."/>
            <person name="Doyle S."/>
            <person name="Anderson J.B."/>
            <person name="Grigoriev I.V."/>
            <person name="Gueldener U."/>
            <person name="Muensterkoetter M."/>
            <person name="Nagy L.G."/>
        </authorList>
    </citation>
    <scope>NUCLEOTIDE SEQUENCE [LARGE SCALE GENOMIC DNA]</scope>
    <source>
        <strain evidence="2">28-4</strain>
    </source>
</reference>
<proteinExistence type="predicted"/>
<dbReference type="EMBL" id="KZ293450">
    <property type="protein sequence ID" value="PBK64656.1"/>
    <property type="molecule type" value="Genomic_DNA"/>
</dbReference>
<organism evidence="1 2">
    <name type="scientific">Armillaria solidipes</name>
    <dbReference type="NCBI Taxonomy" id="1076256"/>
    <lineage>
        <taxon>Eukaryota</taxon>
        <taxon>Fungi</taxon>
        <taxon>Dikarya</taxon>
        <taxon>Basidiomycota</taxon>
        <taxon>Agaricomycotina</taxon>
        <taxon>Agaricomycetes</taxon>
        <taxon>Agaricomycetidae</taxon>
        <taxon>Agaricales</taxon>
        <taxon>Marasmiineae</taxon>
        <taxon>Physalacriaceae</taxon>
        <taxon>Armillaria</taxon>
    </lineage>
</organism>
<name>A0A2H3BNM6_9AGAR</name>
<accession>A0A2H3BNM6</accession>
<dbReference type="AlphaFoldDB" id="A0A2H3BNM6"/>
<evidence type="ECO:0000313" key="1">
    <source>
        <dbReference type="EMBL" id="PBK64656.1"/>
    </source>
</evidence>
<evidence type="ECO:0008006" key="3">
    <source>
        <dbReference type="Google" id="ProtNLM"/>
    </source>
</evidence>
<dbReference type="SUPFAM" id="SSF52047">
    <property type="entry name" value="RNI-like"/>
    <property type="match status" value="1"/>
</dbReference>
<evidence type="ECO:0000313" key="2">
    <source>
        <dbReference type="Proteomes" id="UP000218334"/>
    </source>
</evidence>